<name>A0A6B0T5U2_9EURY</name>
<evidence type="ECO:0000313" key="2">
    <source>
        <dbReference type="EMBL" id="MXR50933.1"/>
    </source>
</evidence>
<dbReference type="OrthoDB" id="198577at2157"/>
<keyword evidence="3" id="KW-1185">Reference proteome</keyword>
<gene>
    <name evidence="2" type="ORF">GRX03_04830</name>
</gene>
<dbReference type="RefSeq" id="WP_159763016.1">
    <property type="nucleotide sequence ID" value="NZ_WUUT01000001.1"/>
</dbReference>
<organism evidence="2 3">
    <name type="scientific">Halovenus carboxidivorans</name>
    <dbReference type="NCBI Taxonomy" id="2692199"/>
    <lineage>
        <taxon>Archaea</taxon>
        <taxon>Methanobacteriati</taxon>
        <taxon>Methanobacteriota</taxon>
        <taxon>Stenosarchaea group</taxon>
        <taxon>Halobacteria</taxon>
        <taxon>Halobacteriales</taxon>
        <taxon>Haloarculaceae</taxon>
        <taxon>Halovenus</taxon>
    </lineage>
</organism>
<dbReference type="InterPro" id="IPR018720">
    <property type="entry name" value="DUF2249"/>
</dbReference>
<dbReference type="Pfam" id="PF10006">
    <property type="entry name" value="DUF2249"/>
    <property type="match status" value="3"/>
</dbReference>
<accession>A0A6B0T5U2</accession>
<dbReference type="Proteomes" id="UP000466535">
    <property type="component" value="Unassembled WGS sequence"/>
</dbReference>
<dbReference type="AlphaFoldDB" id="A0A6B0T5U2"/>
<proteinExistence type="predicted"/>
<reference evidence="2 3" key="1">
    <citation type="submission" date="2019-12" db="EMBL/GenBank/DDBJ databases">
        <title>Isolation and characterization of three novel carbon monoxide-oxidizing members of Halobacteria from salione crusts and soils.</title>
        <authorList>
            <person name="Myers M.R."/>
            <person name="King G.M."/>
        </authorList>
    </citation>
    <scope>NUCLEOTIDE SEQUENCE [LARGE SCALE GENOMIC DNA]</scope>
    <source>
        <strain evidence="2 3">WSH3</strain>
    </source>
</reference>
<evidence type="ECO:0000313" key="3">
    <source>
        <dbReference type="Proteomes" id="UP000466535"/>
    </source>
</evidence>
<protein>
    <submittedName>
        <fullName evidence="2">DUF2249 domain-containing protein</fullName>
    </submittedName>
</protein>
<dbReference type="EMBL" id="WUUT01000001">
    <property type="protein sequence ID" value="MXR50933.1"/>
    <property type="molecule type" value="Genomic_DNA"/>
</dbReference>
<comment type="caution">
    <text evidence="2">The sequence shown here is derived from an EMBL/GenBank/DDBJ whole genome shotgun (WGS) entry which is preliminary data.</text>
</comment>
<sequence>MSRQLDLSDEAVEDYYDQLTAALAESSEIEVVADADPTITLRRYEIEHRQRLQWTVDRAGEDWAVTVEASEEMDETALPAFDVRSIPPQRRHSVLTGTFDGLDAGDGFVLVNDHDPKPLYHELRSLYGDIVDWEYESRGGEDGWRVEITKTDSADGDDSDVHTKFDVREIPKHERHSTIHHRYGMIPEGEVMEIVAPHEPRPLKNEFDQQYGDSFSWEVVEKEPNKCRVQITKGGDRTDESADLEVVRELDVRDLPPAQRHEQIFEAYGELEPDTGFVLVNDHDPKPLYHQFEAEAGPEFYWEYQKQEPGEFRVLIGRSEADPDSVPEDGQRAPF</sequence>
<evidence type="ECO:0000259" key="1">
    <source>
        <dbReference type="Pfam" id="PF10006"/>
    </source>
</evidence>
<feature type="domain" description="DUF2249" evidence="1">
    <location>
        <begin position="81"/>
        <end position="150"/>
    </location>
</feature>
<feature type="domain" description="DUF2249" evidence="1">
    <location>
        <begin position="165"/>
        <end position="233"/>
    </location>
</feature>
<feature type="domain" description="DUF2249" evidence="1">
    <location>
        <begin position="249"/>
        <end position="317"/>
    </location>
</feature>